<dbReference type="Pfam" id="PF00312">
    <property type="entry name" value="Ribosomal_S15"/>
    <property type="match status" value="1"/>
</dbReference>
<keyword evidence="2 4" id="KW-0689">Ribosomal protein</keyword>
<dbReference type="GeneID" id="19211767"/>
<protein>
    <submittedName>
        <fullName evidence="5">S15/NS1 RNA-binding domain-containing protein</fullName>
    </submittedName>
</protein>
<proteinExistence type="inferred from homology"/>
<comment type="similarity">
    <text evidence="1 4">Belongs to the universal ribosomal protein uS15 family.</text>
</comment>
<organism evidence="5 6">
    <name type="scientific">Coniophora puteana (strain RWD-64-598)</name>
    <name type="common">Brown rot fungus</name>
    <dbReference type="NCBI Taxonomy" id="741705"/>
    <lineage>
        <taxon>Eukaryota</taxon>
        <taxon>Fungi</taxon>
        <taxon>Dikarya</taxon>
        <taxon>Basidiomycota</taxon>
        <taxon>Agaricomycotina</taxon>
        <taxon>Agaricomycetes</taxon>
        <taxon>Agaricomycetidae</taxon>
        <taxon>Boletales</taxon>
        <taxon>Coniophorineae</taxon>
        <taxon>Coniophoraceae</taxon>
        <taxon>Coniophora</taxon>
    </lineage>
</organism>
<dbReference type="OMA" id="ITHAPGI"/>
<dbReference type="InterPro" id="IPR000589">
    <property type="entry name" value="Ribosomal_uS15"/>
</dbReference>
<dbReference type="NCBIfam" id="TIGR00952">
    <property type="entry name" value="S15_bact"/>
    <property type="match status" value="1"/>
</dbReference>
<dbReference type="PROSITE" id="PS00362">
    <property type="entry name" value="RIBOSOMAL_S15"/>
    <property type="match status" value="1"/>
</dbReference>
<reference evidence="6" key="1">
    <citation type="journal article" date="2012" name="Science">
        <title>The Paleozoic origin of enzymatic lignin decomposition reconstructed from 31 fungal genomes.</title>
        <authorList>
            <person name="Floudas D."/>
            <person name="Binder M."/>
            <person name="Riley R."/>
            <person name="Barry K."/>
            <person name="Blanchette R.A."/>
            <person name="Henrissat B."/>
            <person name="Martinez A.T."/>
            <person name="Otillar R."/>
            <person name="Spatafora J.W."/>
            <person name="Yadav J.S."/>
            <person name="Aerts A."/>
            <person name="Benoit I."/>
            <person name="Boyd A."/>
            <person name="Carlson A."/>
            <person name="Copeland A."/>
            <person name="Coutinho P.M."/>
            <person name="de Vries R.P."/>
            <person name="Ferreira P."/>
            <person name="Findley K."/>
            <person name="Foster B."/>
            <person name="Gaskell J."/>
            <person name="Glotzer D."/>
            <person name="Gorecki P."/>
            <person name="Heitman J."/>
            <person name="Hesse C."/>
            <person name="Hori C."/>
            <person name="Igarashi K."/>
            <person name="Jurgens J.A."/>
            <person name="Kallen N."/>
            <person name="Kersten P."/>
            <person name="Kohler A."/>
            <person name="Kuees U."/>
            <person name="Kumar T.K.A."/>
            <person name="Kuo A."/>
            <person name="LaButti K."/>
            <person name="Larrondo L.F."/>
            <person name="Lindquist E."/>
            <person name="Ling A."/>
            <person name="Lombard V."/>
            <person name="Lucas S."/>
            <person name="Lundell T."/>
            <person name="Martin R."/>
            <person name="McLaughlin D.J."/>
            <person name="Morgenstern I."/>
            <person name="Morin E."/>
            <person name="Murat C."/>
            <person name="Nagy L.G."/>
            <person name="Nolan M."/>
            <person name="Ohm R.A."/>
            <person name="Patyshakuliyeva A."/>
            <person name="Rokas A."/>
            <person name="Ruiz-Duenas F.J."/>
            <person name="Sabat G."/>
            <person name="Salamov A."/>
            <person name="Samejima M."/>
            <person name="Schmutz J."/>
            <person name="Slot J.C."/>
            <person name="St John F."/>
            <person name="Stenlid J."/>
            <person name="Sun H."/>
            <person name="Sun S."/>
            <person name="Syed K."/>
            <person name="Tsang A."/>
            <person name="Wiebenga A."/>
            <person name="Young D."/>
            <person name="Pisabarro A."/>
            <person name="Eastwood D.C."/>
            <person name="Martin F."/>
            <person name="Cullen D."/>
            <person name="Grigoriev I.V."/>
            <person name="Hibbett D.S."/>
        </authorList>
    </citation>
    <scope>NUCLEOTIDE SEQUENCE [LARGE SCALE GENOMIC DNA]</scope>
    <source>
        <strain evidence="6">RWD-64-598 SS2</strain>
    </source>
</reference>
<dbReference type="InterPro" id="IPR005290">
    <property type="entry name" value="Ribosomal_uS15_bac-type"/>
</dbReference>
<dbReference type="AlphaFoldDB" id="A0A5M3N7G5"/>
<accession>A0A5M3N7G5</accession>
<dbReference type="GO" id="GO:0005840">
    <property type="term" value="C:ribosome"/>
    <property type="evidence" value="ECO:0007669"/>
    <property type="project" value="UniProtKB-KW"/>
</dbReference>
<keyword evidence="3 4" id="KW-0687">Ribonucleoprotein</keyword>
<evidence type="ECO:0000256" key="1">
    <source>
        <dbReference type="ARBA" id="ARBA00008434"/>
    </source>
</evidence>
<dbReference type="RefSeq" id="XP_007763785.1">
    <property type="nucleotide sequence ID" value="XM_007765595.1"/>
</dbReference>
<gene>
    <name evidence="5" type="ORF">CONPUDRAFT_96564</name>
</gene>
<evidence type="ECO:0000256" key="3">
    <source>
        <dbReference type="ARBA" id="ARBA00023274"/>
    </source>
</evidence>
<evidence type="ECO:0000256" key="2">
    <source>
        <dbReference type="ARBA" id="ARBA00022980"/>
    </source>
</evidence>
<dbReference type="SMART" id="SM01387">
    <property type="entry name" value="Ribosomal_S15"/>
    <property type="match status" value="1"/>
</dbReference>
<dbReference type="GO" id="GO:1990904">
    <property type="term" value="C:ribonucleoprotein complex"/>
    <property type="evidence" value="ECO:0007669"/>
    <property type="project" value="UniProtKB-KW"/>
</dbReference>
<dbReference type="InterPro" id="IPR009068">
    <property type="entry name" value="uS15_NS1_RNA-bd_sf"/>
</dbReference>
<evidence type="ECO:0000313" key="5">
    <source>
        <dbReference type="EMBL" id="EIW87228.1"/>
    </source>
</evidence>
<dbReference type="SUPFAM" id="SSF47060">
    <property type="entry name" value="S15/NS1 RNA-binding domain"/>
    <property type="match status" value="1"/>
</dbReference>
<dbReference type="Gene3D" id="1.10.287.10">
    <property type="entry name" value="S15/NS1, RNA-binding"/>
    <property type="match status" value="1"/>
</dbReference>
<dbReference type="OrthoDB" id="441444at2759"/>
<keyword evidence="6" id="KW-1185">Reference proteome</keyword>
<sequence>MFRACSAPASRCLAQPASTSSLHTSAVAHAKPLRKSPPISKVQAKILRKEAKDASREYAVLGYRPGQQHKWHRCDLAKVVVTEESLREATPETYANSEGDVHVPAYLGFGISDKEKEMFFKLLPPLTVQGAIEKDIRMKPPPLNMENVVKDMTEKMKEEVQKANMFAKVADLRNASARGLALVNRRRCVEEFSGPGKPDDTGRPEVQAAILTTQIRNLWSHLLRNHKDLENRRSLRKLVHQRAKILKYLRSKDLDRYEAVLPRLALDAASVEGELLV</sequence>
<dbReference type="CDD" id="cd00353">
    <property type="entry name" value="Ribosomal_S15p_S13e"/>
    <property type="match status" value="1"/>
</dbReference>
<name>A0A5M3N7G5_CONPW</name>
<dbReference type="GO" id="GO:0003735">
    <property type="term" value="F:structural constituent of ribosome"/>
    <property type="evidence" value="ECO:0007669"/>
    <property type="project" value="InterPro"/>
</dbReference>
<dbReference type="PANTHER" id="PTHR23321">
    <property type="entry name" value="RIBOSOMAL PROTEIN S15, BACTERIAL AND ORGANELLAR"/>
    <property type="match status" value="1"/>
</dbReference>
<dbReference type="EMBL" id="JH711573">
    <property type="protein sequence ID" value="EIW87228.1"/>
    <property type="molecule type" value="Genomic_DNA"/>
</dbReference>
<dbReference type="KEGG" id="cput:CONPUDRAFT_96564"/>
<dbReference type="PANTHER" id="PTHR23321:SF26">
    <property type="entry name" value="SMALL RIBOSOMAL SUBUNIT PROTEIN US15M"/>
    <property type="match status" value="1"/>
</dbReference>
<evidence type="ECO:0000313" key="6">
    <source>
        <dbReference type="Proteomes" id="UP000053558"/>
    </source>
</evidence>
<evidence type="ECO:0000256" key="4">
    <source>
        <dbReference type="RuleBase" id="RU003919"/>
    </source>
</evidence>
<comment type="caution">
    <text evidence="5">The sequence shown here is derived from an EMBL/GenBank/DDBJ whole genome shotgun (WGS) entry which is preliminary data.</text>
</comment>
<dbReference type="Proteomes" id="UP000053558">
    <property type="component" value="Unassembled WGS sequence"/>
</dbReference>
<dbReference type="GO" id="GO:0005737">
    <property type="term" value="C:cytoplasm"/>
    <property type="evidence" value="ECO:0007669"/>
    <property type="project" value="UniProtKB-ARBA"/>
</dbReference>
<dbReference type="HAMAP" id="MF_01343_B">
    <property type="entry name" value="Ribosomal_uS15_B"/>
    <property type="match status" value="1"/>
</dbReference>
<dbReference type="GO" id="GO:0006412">
    <property type="term" value="P:translation"/>
    <property type="evidence" value="ECO:0007669"/>
    <property type="project" value="InterPro"/>
</dbReference>